<dbReference type="RefSeq" id="WP_264983290.1">
    <property type="nucleotide sequence ID" value="NZ_AP026708.1"/>
</dbReference>
<keyword evidence="3" id="KW-0472">Membrane</keyword>
<comment type="similarity">
    <text evidence="2">Belongs to the CDP-alcohol phosphatidyltransferase class-I family.</text>
</comment>
<organism evidence="4 5">
    <name type="scientific">Pseudodesulfovibrio portus</name>
    <dbReference type="NCBI Taxonomy" id="231439"/>
    <lineage>
        <taxon>Bacteria</taxon>
        <taxon>Pseudomonadati</taxon>
        <taxon>Thermodesulfobacteriota</taxon>
        <taxon>Desulfovibrionia</taxon>
        <taxon>Desulfovibrionales</taxon>
        <taxon>Desulfovibrionaceae</taxon>
    </lineage>
</organism>
<reference evidence="4" key="1">
    <citation type="submission" date="2022-08" db="EMBL/GenBank/DDBJ databases">
        <title>Genome Sequence of the sulphate-reducing bacterium, Pseudodesulfovibrio portus JCM14722.</title>
        <authorList>
            <person name="Kondo R."/>
            <person name="Kataoka T."/>
        </authorList>
    </citation>
    <scope>NUCLEOTIDE SEQUENCE</scope>
    <source>
        <strain evidence="4">JCM 14722</strain>
    </source>
</reference>
<keyword evidence="1 2" id="KW-0808">Transferase</keyword>
<dbReference type="InterPro" id="IPR043130">
    <property type="entry name" value="CDP-OH_PTrfase_TM_dom"/>
</dbReference>
<evidence type="ECO:0000256" key="3">
    <source>
        <dbReference type="SAM" id="Phobius"/>
    </source>
</evidence>
<evidence type="ECO:0000256" key="1">
    <source>
        <dbReference type="ARBA" id="ARBA00022679"/>
    </source>
</evidence>
<dbReference type="EMBL" id="AP026708">
    <property type="protein sequence ID" value="BDQ33236.1"/>
    <property type="molecule type" value="Genomic_DNA"/>
</dbReference>
<dbReference type="PROSITE" id="PS00379">
    <property type="entry name" value="CDP_ALCOHOL_P_TRANSF"/>
    <property type="match status" value="1"/>
</dbReference>
<feature type="transmembrane region" description="Helical" evidence="3">
    <location>
        <begin position="147"/>
        <end position="163"/>
    </location>
</feature>
<keyword evidence="3" id="KW-1133">Transmembrane helix</keyword>
<proteinExistence type="inferred from homology"/>
<protein>
    <recommendedName>
        <fullName evidence="6">CDP-alcohol phosphatidyltransferase</fullName>
    </recommendedName>
</protein>
<dbReference type="Gene3D" id="1.20.120.1760">
    <property type="match status" value="1"/>
</dbReference>
<feature type="transmembrane region" description="Helical" evidence="3">
    <location>
        <begin position="116"/>
        <end position="140"/>
    </location>
</feature>
<evidence type="ECO:0000313" key="5">
    <source>
        <dbReference type="Proteomes" id="UP001061361"/>
    </source>
</evidence>
<feature type="transmembrane region" description="Helical" evidence="3">
    <location>
        <begin position="169"/>
        <end position="188"/>
    </location>
</feature>
<keyword evidence="5" id="KW-1185">Reference proteome</keyword>
<feature type="transmembrane region" description="Helical" evidence="3">
    <location>
        <begin position="45"/>
        <end position="71"/>
    </location>
</feature>
<name>A0ABM8APE7_9BACT</name>
<gene>
    <name evidence="4" type="ORF">JCM14722_07780</name>
</gene>
<dbReference type="Proteomes" id="UP001061361">
    <property type="component" value="Chromosome"/>
</dbReference>
<evidence type="ECO:0000256" key="2">
    <source>
        <dbReference type="RuleBase" id="RU003750"/>
    </source>
</evidence>
<evidence type="ECO:0000313" key="4">
    <source>
        <dbReference type="EMBL" id="BDQ33236.1"/>
    </source>
</evidence>
<accession>A0ABM8APE7</accession>
<evidence type="ECO:0008006" key="6">
    <source>
        <dbReference type="Google" id="ProtNLM"/>
    </source>
</evidence>
<sequence length="207" mass="22476">MDYANKEERKAQRAFAAIRDKVFSPVIGLLLKIGVTPNQVSLAGVAVLALTCLLPASQVSMAAGGMALYVLFDGIDGPLARRLDIAHAGGALVDIVADHMGVVFVSAAAIHHVGAWGPAMVVFACAYLLFIGLVVYANALGIVLRRFVRIKYVFFLLYLGSLYFERDLVTYFCGLCAAYYLVELFEALRRIYIYHDTHPEGPGGEAD</sequence>
<dbReference type="InterPro" id="IPR048254">
    <property type="entry name" value="CDP_ALCOHOL_P_TRANSF_CS"/>
</dbReference>
<keyword evidence="3" id="KW-0812">Transmembrane</keyword>
<dbReference type="InterPro" id="IPR000462">
    <property type="entry name" value="CDP-OH_P_trans"/>
</dbReference>
<dbReference type="Pfam" id="PF01066">
    <property type="entry name" value="CDP-OH_P_transf"/>
    <property type="match status" value="1"/>
</dbReference>